<feature type="region of interest" description="Disordered" evidence="1">
    <location>
        <begin position="47"/>
        <end position="100"/>
    </location>
</feature>
<gene>
    <name evidence="2" type="ORF">ACFQ00_01070</name>
</gene>
<evidence type="ECO:0000256" key="1">
    <source>
        <dbReference type="SAM" id="MobiDB-lite"/>
    </source>
</evidence>
<name>A0ABW3BXJ2_SPHXN</name>
<protein>
    <submittedName>
        <fullName evidence="2">Uncharacterized protein</fullName>
    </submittedName>
</protein>
<organism evidence="2 3">
    <name type="scientific">Sphingosinicella xenopeptidilytica</name>
    <dbReference type="NCBI Taxonomy" id="364098"/>
    <lineage>
        <taxon>Bacteria</taxon>
        <taxon>Pseudomonadati</taxon>
        <taxon>Pseudomonadota</taxon>
        <taxon>Alphaproteobacteria</taxon>
        <taxon>Sphingomonadales</taxon>
        <taxon>Sphingosinicellaceae</taxon>
        <taxon>Sphingosinicella</taxon>
    </lineage>
</organism>
<feature type="compositionally biased region" description="Acidic residues" evidence="1">
    <location>
        <begin position="49"/>
        <end position="59"/>
    </location>
</feature>
<dbReference type="Proteomes" id="UP001597124">
    <property type="component" value="Unassembled WGS sequence"/>
</dbReference>
<keyword evidence="3" id="KW-1185">Reference proteome</keyword>
<dbReference type="EMBL" id="JBHTIK010000001">
    <property type="protein sequence ID" value="MFD0846905.1"/>
    <property type="molecule type" value="Genomic_DNA"/>
</dbReference>
<sequence>MTIRFQSPPVMGCFEMPAVFHEGFKVAPRHIVEAIVEQLVEMLDRADGDADLEDDDEDRCEGRDDDLAFRYQDGGAGDPDDGHPYMDEEDEHDREGVEFG</sequence>
<evidence type="ECO:0000313" key="3">
    <source>
        <dbReference type="Proteomes" id="UP001597124"/>
    </source>
</evidence>
<reference evidence="3" key="1">
    <citation type="journal article" date="2019" name="Int. J. Syst. Evol. Microbiol.">
        <title>The Global Catalogue of Microorganisms (GCM) 10K type strain sequencing project: providing services to taxonomists for standard genome sequencing and annotation.</title>
        <authorList>
            <consortium name="The Broad Institute Genomics Platform"/>
            <consortium name="The Broad Institute Genome Sequencing Center for Infectious Disease"/>
            <person name="Wu L."/>
            <person name="Ma J."/>
        </authorList>
    </citation>
    <scope>NUCLEOTIDE SEQUENCE [LARGE SCALE GENOMIC DNA]</scope>
    <source>
        <strain evidence="3">CCUG 52537</strain>
    </source>
</reference>
<accession>A0ABW3BXJ2</accession>
<dbReference type="RefSeq" id="WP_381484951.1">
    <property type="nucleotide sequence ID" value="NZ_JBHTIK010000001.1"/>
</dbReference>
<proteinExistence type="predicted"/>
<evidence type="ECO:0000313" key="2">
    <source>
        <dbReference type="EMBL" id="MFD0846905.1"/>
    </source>
</evidence>
<comment type="caution">
    <text evidence="2">The sequence shown here is derived from an EMBL/GenBank/DDBJ whole genome shotgun (WGS) entry which is preliminary data.</text>
</comment>